<dbReference type="EMBL" id="BMYO01000008">
    <property type="protein sequence ID" value="GHD67066.1"/>
    <property type="molecule type" value="Genomic_DNA"/>
</dbReference>
<keyword evidence="2" id="KW-1185">Reference proteome</keyword>
<accession>A0ABQ3H330</accession>
<evidence type="ECO:0000313" key="1">
    <source>
        <dbReference type="EMBL" id="GHD67066.1"/>
    </source>
</evidence>
<dbReference type="RefSeq" id="WP_189461736.1">
    <property type="nucleotide sequence ID" value="NZ_BMYO01000008.1"/>
</dbReference>
<organism evidence="1 2">
    <name type="scientific">Jeongeupia chitinilytica</name>
    <dbReference type="NCBI Taxonomy" id="1041641"/>
    <lineage>
        <taxon>Bacteria</taxon>
        <taxon>Pseudomonadati</taxon>
        <taxon>Pseudomonadota</taxon>
        <taxon>Betaproteobacteria</taxon>
        <taxon>Neisseriales</taxon>
        <taxon>Chitinibacteraceae</taxon>
        <taxon>Jeongeupia</taxon>
    </lineage>
</organism>
<name>A0ABQ3H330_9NEIS</name>
<protein>
    <submittedName>
        <fullName evidence="1">Uncharacterized protein</fullName>
    </submittedName>
</protein>
<gene>
    <name evidence="1" type="ORF">GCM10007350_30230</name>
</gene>
<reference evidence="2" key="1">
    <citation type="journal article" date="2019" name="Int. J. Syst. Evol. Microbiol.">
        <title>The Global Catalogue of Microorganisms (GCM) 10K type strain sequencing project: providing services to taxonomists for standard genome sequencing and annotation.</title>
        <authorList>
            <consortium name="The Broad Institute Genomics Platform"/>
            <consortium name="The Broad Institute Genome Sequencing Center for Infectious Disease"/>
            <person name="Wu L."/>
            <person name="Ma J."/>
        </authorList>
    </citation>
    <scope>NUCLEOTIDE SEQUENCE [LARGE SCALE GENOMIC DNA]</scope>
    <source>
        <strain evidence="2">KCTC 23701</strain>
    </source>
</reference>
<dbReference type="Proteomes" id="UP000604737">
    <property type="component" value="Unassembled WGS sequence"/>
</dbReference>
<evidence type="ECO:0000313" key="2">
    <source>
        <dbReference type="Proteomes" id="UP000604737"/>
    </source>
</evidence>
<comment type="caution">
    <text evidence="1">The sequence shown here is derived from an EMBL/GenBank/DDBJ whole genome shotgun (WGS) entry which is preliminary data.</text>
</comment>
<sequence>MSACSNEARYAIWHRDDGSVVSCTEKVKVMNENLDEIAQLMQDALEDGILMEVSEAQMKDVLHKLVDALHNPYAGRE</sequence>
<proteinExistence type="predicted"/>